<dbReference type="PANTHER" id="PTHR33317">
    <property type="entry name" value="POLYNUCLEOTIDYL TRANSFERASE, RIBONUCLEASE H-LIKE SUPERFAMILY PROTEIN"/>
    <property type="match status" value="1"/>
</dbReference>
<dbReference type="AlphaFoldDB" id="A0A0F9HPI3"/>
<sequence>GAKQGEKVKKYFNSLKEYFNVEVISWDERYTTVIAKKSLLETRSKLEKRKKAVDDIAAQIILQSYLDHINKK</sequence>
<proteinExistence type="predicted"/>
<dbReference type="NCBIfam" id="TIGR00250">
    <property type="entry name" value="RNAse_H_YqgF"/>
    <property type="match status" value="1"/>
</dbReference>
<comment type="caution">
    <text evidence="1">The sequence shown here is derived from an EMBL/GenBank/DDBJ whole genome shotgun (WGS) entry which is preliminary data.</text>
</comment>
<organism evidence="1">
    <name type="scientific">marine sediment metagenome</name>
    <dbReference type="NCBI Taxonomy" id="412755"/>
    <lineage>
        <taxon>unclassified sequences</taxon>
        <taxon>metagenomes</taxon>
        <taxon>ecological metagenomes</taxon>
    </lineage>
</organism>
<name>A0A0F9HPI3_9ZZZZ</name>
<reference evidence="1" key="1">
    <citation type="journal article" date="2015" name="Nature">
        <title>Complex archaea that bridge the gap between prokaryotes and eukaryotes.</title>
        <authorList>
            <person name="Spang A."/>
            <person name="Saw J.H."/>
            <person name="Jorgensen S.L."/>
            <person name="Zaremba-Niedzwiedzka K."/>
            <person name="Martijn J."/>
            <person name="Lind A.E."/>
            <person name="van Eijk R."/>
            <person name="Schleper C."/>
            <person name="Guy L."/>
            <person name="Ettema T.J."/>
        </authorList>
    </citation>
    <scope>NUCLEOTIDE SEQUENCE</scope>
</reference>
<gene>
    <name evidence="1" type="ORF">LCGC14_2038970</name>
</gene>
<dbReference type="EMBL" id="LAZR01023874">
    <property type="protein sequence ID" value="KKL77032.1"/>
    <property type="molecule type" value="Genomic_DNA"/>
</dbReference>
<protein>
    <recommendedName>
        <fullName evidence="2">YqgF/RNase H-like domain-containing protein</fullName>
    </recommendedName>
</protein>
<feature type="non-terminal residue" evidence="1">
    <location>
        <position position="1"/>
    </location>
</feature>
<accession>A0A0F9HPI3</accession>
<evidence type="ECO:0000313" key="1">
    <source>
        <dbReference type="EMBL" id="KKL77032.1"/>
    </source>
</evidence>
<dbReference type="GO" id="GO:0005829">
    <property type="term" value="C:cytosol"/>
    <property type="evidence" value="ECO:0007669"/>
    <property type="project" value="TreeGrafter"/>
</dbReference>
<dbReference type="Pfam" id="PF03652">
    <property type="entry name" value="RuvX"/>
    <property type="match status" value="1"/>
</dbReference>
<dbReference type="InterPro" id="IPR005227">
    <property type="entry name" value="YqgF"/>
</dbReference>
<dbReference type="PANTHER" id="PTHR33317:SF4">
    <property type="entry name" value="POLYNUCLEOTIDYL TRANSFERASE, RIBONUCLEASE H-LIKE SUPERFAMILY PROTEIN"/>
    <property type="match status" value="1"/>
</dbReference>
<dbReference type="SUPFAM" id="SSF53098">
    <property type="entry name" value="Ribonuclease H-like"/>
    <property type="match status" value="1"/>
</dbReference>
<dbReference type="CDD" id="cd16964">
    <property type="entry name" value="YqgF"/>
    <property type="match status" value="1"/>
</dbReference>
<dbReference type="InterPro" id="IPR037027">
    <property type="entry name" value="YqgF/RNaseH-like_dom_sf"/>
</dbReference>
<evidence type="ECO:0008006" key="2">
    <source>
        <dbReference type="Google" id="ProtNLM"/>
    </source>
</evidence>
<dbReference type="Gene3D" id="3.30.420.140">
    <property type="entry name" value="YqgF/RNase H-like domain"/>
    <property type="match status" value="1"/>
</dbReference>
<dbReference type="GO" id="GO:0000967">
    <property type="term" value="P:rRNA 5'-end processing"/>
    <property type="evidence" value="ECO:0007669"/>
    <property type="project" value="TreeGrafter"/>
</dbReference>
<dbReference type="InterPro" id="IPR012337">
    <property type="entry name" value="RNaseH-like_sf"/>
</dbReference>